<dbReference type="GO" id="GO:0006313">
    <property type="term" value="P:DNA transposition"/>
    <property type="evidence" value="ECO:0007669"/>
    <property type="project" value="InterPro"/>
</dbReference>
<evidence type="ECO:0000259" key="1">
    <source>
        <dbReference type="Pfam" id="PF01526"/>
    </source>
</evidence>
<dbReference type="InterPro" id="IPR002513">
    <property type="entry name" value="Tn3_Tnp_DDE_dom"/>
</dbReference>
<sequence length="183" mass="20968">MPWHCGTGTRTAQPRRPELPVGRDVLAGQCPVDRGTGEDRLRPAVRRWPGRRHRRDAVRGPLHLHPAQPQAIRAETQADLAQLGDAIAIYGWIFKTRHILTYAVEEPYRRDIKGIRNLQEFRHALARLRAEGYRLASDDVARLSPFQRQRINVIGTYTFALPDLGLAGMRDLRNPDEPDWDEK</sequence>
<organism evidence="2 3">
    <name type="scientific">Streptosporangium album</name>
    <dbReference type="NCBI Taxonomy" id="47479"/>
    <lineage>
        <taxon>Bacteria</taxon>
        <taxon>Bacillati</taxon>
        <taxon>Actinomycetota</taxon>
        <taxon>Actinomycetes</taxon>
        <taxon>Streptosporangiales</taxon>
        <taxon>Streptosporangiaceae</taxon>
        <taxon>Streptosporangium</taxon>
    </lineage>
</organism>
<comment type="caution">
    <text evidence="2">The sequence shown here is derived from an EMBL/GenBank/DDBJ whole genome shotgun (WGS) entry which is preliminary data.</text>
</comment>
<reference evidence="2 3" key="1">
    <citation type="submission" date="2020-08" db="EMBL/GenBank/DDBJ databases">
        <title>Sequencing the genomes of 1000 actinobacteria strains.</title>
        <authorList>
            <person name="Klenk H.-P."/>
        </authorList>
    </citation>
    <scope>NUCLEOTIDE SEQUENCE [LARGE SCALE GENOMIC DNA]</scope>
    <source>
        <strain evidence="2 3">DSM 43023</strain>
    </source>
</reference>
<dbReference type="GO" id="GO:0004803">
    <property type="term" value="F:transposase activity"/>
    <property type="evidence" value="ECO:0007669"/>
    <property type="project" value="InterPro"/>
</dbReference>
<evidence type="ECO:0000313" key="3">
    <source>
        <dbReference type="Proteomes" id="UP000534286"/>
    </source>
</evidence>
<evidence type="ECO:0000313" key="2">
    <source>
        <dbReference type="EMBL" id="MBB4943328.1"/>
    </source>
</evidence>
<dbReference type="AlphaFoldDB" id="A0A7W7S4X2"/>
<dbReference type="Pfam" id="PF01526">
    <property type="entry name" value="DDE_Tnp_Tn3"/>
    <property type="match status" value="1"/>
</dbReference>
<dbReference type="EMBL" id="JACHJU010000005">
    <property type="protein sequence ID" value="MBB4943328.1"/>
    <property type="molecule type" value="Genomic_DNA"/>
</dbReference>
<accession>A0A7W7S4X2</accession>
<proteinExistence type="predicted"/>
<protein>
    <recommendedName>
        <fullName evidence="1">Tn3 transposase DDE domain-containing protein</fullName>
    </recommendedName>
</protein>
<keyword evidence="3" id="KW-1185">Reference proteome</keyword>
<feature type="domain" description="Tn3 transposase DDE" evidence="1">
    <location>
        <begin position="81"/>
        <end position="127"/>
    </location>
</feature>
<dbReference type="Proteomes" id="UP000534286">
    <property type="component" value="Unassembled WGS sequence"/>
</dbReference>
<name>A0A7W7S4X2_9ACTN</name>
<gene>
    <name evidence="2" type="ORF">FHR32_007728</name>
</gene>